<dbReference type="EC" id="2.7.4.25" evidence="8"/>
<dbReference type="SUPFAM" id="SSF52540">
    <property type="entry name" value="P-loop containing nucleoside triphosphate hydrolases"/>
    <property type="match status" value="1"/>
</dbReference>
<evidence type="ECO:0000313" key="11">
    <source>
        <dbReference type="Proteomes" id="UP000831495"/>
    </source>
</evidence>
<evidence type="ECO:0000256" key="3">
    <source>
        <dbReference type="ARBA" id="ARBA00022741"/>
    </source>
</evidence>
<keyword evidence="4 8" id="KW-0418">Kinase</keyword>
<evidence type="ECO:0000256" key="6">
    <source>
        <dbReference type="ARBA" id="ARBA00047615"/>
    </source>
</evidence>
<reference evidence="10" key="1">
    <citation type="journal article" date="2022" name="Int. J. Syst. Evol. Microbiol.">
        <title>Apilactobacillus apisilvae sp. nov., Nicolia spurrieriana gen. nov. sp. nov., Bombilactobacillus folatiphilus sp. nov. and Bombilactobacillus thymidiniphilus sp. nov., four new lactic acid bacterial isolates from stingless bees Tetragonula carbonaria and Austroplebeia australis.</title>
        <authorList>
            <person name="Oliphant S.A."/>
            <person name="Watson-Haigh N.S."/>
            <person name="Sumby K.M."/>
            <person name="Gardner J."/>
            <person name="Groom S."/>
            <person name="Jiranek V."/>
        </authorList>
    </citation>
    <scope>NUCLEOTIDE SEQUENCE</scope>
    <source>
        <strain evidence="10">SG4_D2</strain>
    </source>
</reference>
<evidence type="ECO:0000256" key="4">
    <source>
        <dbReference type="ARBA" id="ARBA00022777"/>
    </source>
</evidence>
<evidence type="ECO:0000256" key="1">
    <source>
        <dbReference type="ARBA" id="ARBA00009427"/>
    </source>
</evidence>
<evidence type="ECO:0000256" key="8">
    <source>
        <dbReference type="HAMAP-Rule" id="MF_00238"/>
    </source>
</evidence>
<evidence type="ECO:0000256" key="5">
    <source>
        <dbReference type="ARBA" id="ARBA00022840"/>
    </source>
</evidence>
<dbReference type="PANTHER" id="PTHR21299:SF2">
    <property type="entry name" value="CYTIDYLATE KINASE"/>
    <property type="match status" value="1"/>
</dbReference>
<comment type="catalytic activity">
    <reaction evidence="7 8">
        <text>CMP + ATP = CDP + ADP</text>
        <dbReference type="Rhea" id="RHEA:11600"/>
        <dbReference type="ChEBI" id="CHEBI:30616"/>
        <dbReference type="ChEBI" id="CHEBI:58069"/>
        <dbReference type="ChEBI" id="CHEBI:60377"/>
        <dbReference type="ChEBI" id="CHEBI:456216"/>
        <dbReference type="EC" id="2.7.4.25"/>
    </reaction>
</comment>
<keyword evidence="3 8" id="KW-0547">Nucleotide-binding</keyword>
<dbReference type="PANTHER" id="PTHR21299">
    <property type="entry name" value="CYTIDYLATE KINASE/PANTOATE-BETA-ALANINE LIGASE"/>
    <property type="match status" value="1"/>
</dbReference>
<dbReference type="GO" id="GO:0016301">
    <property type="term" value="F:kinase activity"/>
    <property type="evidence" value="ECO:0007669"/>
    <property type="project" value="UniProtKB-KW"/>
</dbReference>
<dbReference type="InterPro" id="IPR003136">
    <property type="entry name" value="Cytidylate_kin"/>
</dbReference>
<dbReference type="InterPro" id="IPR027417">
    <property type="entry name" value="P-loop_NTPase"/>
</dbReference>
<comment type="catalytic activity">
    <reaction evidence="6 8">
        <text>dCMP + ATP = dCDP + ADP</text>
        <dbReference type="Rhea" id="RHEA:25094"/>
        <dbReference type="ChEBI" id="CHEBI:30616"/>
        <dbReference type="ChEBI" id="CHEBI:57566"/>
        <dbReference type="ChEBI" id="CHEBI:58593"/>
        <dbReference type="ChEBI" id="CHEBI:456216"/>
        <dbReference type="EC" id="2.7.4.25"/>
    </reaction>
</comment>
<keyword evidence="8" id="KW-0963">Cytoplasm</keyword>
<sequence>MQIAIDGPASSGKSTIAKKVAQQLNFLYVDTGAMYRAATWLAQQNQVDFGDALKITLLLKKYPINFKLTKTQQLVFVGSTDVTQAIRTSIISQNVSQVSALEEVRHLLVQQQRDLANQNNVVMDGRDIGTVVLPQAQVKIFMTASVDERAQRRYQENLARNIKTPLDQLQQEIATRDYKDSHRKISPLKQAVDAILLDTTSLDIDQVVQKVLEIIQLNLNK</sequence>
<dbReference type="CDD" id="cd02020">
    <property type="entry name" value="CMPK"/>
    <property type="match status" value="1"/>
</dbReference>
<evidence type="ECO:0000256" key="7">
    <source>
        <dbReference type="ARBA" id="ARBA00048478"/>
    </source>
</evidence>
<keyword evidence="5 8" id="KW-0067">ATP-binding</keyword>
<evidence type="ECO:0000256" key="2">
    <source>
        <dbReference type="ARBA" id="ARBA00022679"/>
    </source>
</evidence>
<dbReference type="Pfam" id="PF02224">
    <property type="entry name" value="Cytidylate_kin"/>
    <property type="match status" value="1"/>
</dbReference>
<dbReference type="InterPro" id="IPR011994">
    <property type="entry name" value="Cytidylate_kinase_dom"/>
</dbReference>
<organism evidence="10 11">
    <name type="scientific">Bombilactobacillus folatiphilus</name>
    <dbReference type="NCBI Taxonomy" id="2923362"/>
    <lineage>
        <taxon>Bacteria</taxon>
        <taxon>Bacillati</taxon>
        <taxon>Bacillota</taxon>
        <taxon>Bacilli</taxon>
        <taxon>Lactobacillales</taxon>
        <taxon>Lactobacillaceae</taxon>
        <taxon>Bombilactobacillus</taxon>
    </lineage>
</organism>
<proteinExistence type="inferred from homology"/>
<dbReference type="Gene3D" id="3.40.50.300">
    <property type="entry name" value="P-loop containing nucleotide triphosphate hydrolases"/>
    <property type="match status" value="1"/>
</dbReference>
<gene>
    <name evidence="8 10" type="primary">cmk</name>
    <name evidence="10" type="ORF">MOO45_03795</name>
</gene>
<feature type="domain" description="Cytidylate kinase" evidence="9">
    <location>
        <begin position="3"/>
        <end position="216"/>
    </location>
</feature>
<dbReference type="Proteomes" id="UP000831495">
    <property type="component" value="Chromosome"/>
</dbReference>
<dbReference type="EMBL" id="CP093366">
    <property type="protein sequence ID" value="UQS82774.1"/>
    <property type="molecule type" value="Genomic_DNA"/>
</dbReference>
<keyword evidence="11" id="KW-1185">Reference proteome</keyword>
<dbReference type="NCBIfam" id="TIGR00017">
    <property type="entry name" value="cmk"/>
    <property type="match status" value="1"/>
</dbReference>
<name>A0ABY4PAP0_9LACO</name>
<evidence type="ECO:0000259" key="9">
    <source>
        <dbReference type="Pfam" id="PF02224"/>
    </source>
</evidence>
<feature type="binding site" evidence="8">
    <location>
        <begin position="7"/>
        <end position="15"/>
    </location>
    <ligand>
        <name>ATP</name>
        <dbReference type="ChEBI" id="CHEBI:30616"/>
    </ligand>
</feature>
<comment type="similarity">
    <text evidence="1 8">Belongs to the cytidylate kinase family. Type 1 subfamily.</text>
</comment>
<keyword evidence="2 8" id="KW-0808">Transferase</keyword>
<accession>A0ABY4PAP0</accession>
<dbReference type="RefSeq" id="WP_249515052.1">
    <property type="nucleotide sequence ID" value="NZ_CP093366.1"/>
</dbReference>
<dbReference type="HAMAP" id="MF_00238">
    <property type="entry name" value="Cytidyl_kinase_type1"/>
    <property type="match status" value="1"/>
</dbReference>
<evidence type="ECO:0000313" key="10">
    <source>
        <dbReference type="EMBL" id="UQS82774.1"/>
    </source>
</evidence>
<comment type="subcellular location">
    <subcellularLocation>
        <location evidence="8">Cytoplasm</location>
    </subcellularLocation>
</comment>
<protein>
    <recommendedName>
        <fullName evidence="8">Cytidylate kinase</fullName>
        <shortName evidence="8">CK</shortName>
        <ecNumber evidence="8">2.7.4.25</ecNumber>
    </recommendedName>
    <alternativeName>
        <fullName evidence="8">Cytidine monophosphate kinase</fullName>
        <shortName evidence="8">CMP kinase</shortName>
    </alternativeName>
</protein>